<evidence type="ECO:0008006" key="4">
    <source>
        <dbReference type="Google" id="ProtNLM"/>
    </source>
</evidence>
<reference evidence="2 3" key="1">
    <citation type="journal article" date="2016" name="Nat. Commun.">
        <title>Ectomycorrhizal ecology is imprinted in the genome of the dominant symbiotic fungus Cenococcum geophilum.</title>
        <authorList>
            <consortium name="DOE Joint Genome Institute"/>
            <person name="Peter M."/>
            <person name="Kohler A."/>
            <person name="Ohm R.A."/>
            <person name="Kuo A."/>
            <person name="Krutzmann J."/>
            <person name="Morin E."/>
            <person name="Arend M."/>
            <person name="Barry K.W."/>
            <person name="Binder M."/>
            <person name="Choi C."/>
            <person name="Clum A."/>
            <person name="Copeland A."/>
            <person name="Grisel N."/>
            <person name="Haridas S."/>
            <person name="Kipfer T."/>
            <person name="LaButti K."/>
            <person name="Lindquist E."/>
            <person name="Lipzen A."/>
            <person name="Maire R."/>
            <person name="Meier B."/>
            <person name="Mihaltcheva S."/>
            <person name="Molinier V."/>
            <person name="Murat C."/>
            <person name="Poggeler S."/>
            <person name="Quandt C.A."/>
            <person name="Sperisen C."/>
            <person name="Tritt A."/>
            <person name="Tisserant E."/>
            <person name="Crous P.W."/>
            <person name="Henrissat B."/>
            <person name="Nehls U."/>
            <person name="Egli S."/>
            <person name="Spatafora J.W."/>
            <person name="Grigoriev I.V."/>
            <person name="Martin F.M."/>
        </authorList>
    </citation>
    <scope>NUCLEOTIDE SEQUENCE [LARGE SCALE GENOMIC DNA]</scope>
    <source>
        <strain evidence="2 3">CBS 459.81</strain>
    </source>
</reference>
<evidence type="ECO:0000313" key="2">
    <source>
        <dbReference type="EMBL" id="OCK75934.1"/>
    </source>
</evidence>
<protein>
    <recommendedName>
        <fullName evidence="4">Mucin</fullName>
    </recommendedName>
</protein>
<feature type="region of interest" description="Disordered" evidence="1">
    <location>
        <begin position="355"/>
        <end position="434"/>
    </location>
</feature>
<feature type="compositionally biased region" description="Basic and acidic residues" evidence="1">
    <location>
        <begin position="371"/>
        <end position="396"/>
    </location>
</feature>
<sequence length="549" mass="62063">MPAPANNALRSSLLPSPSIMPTVAPSSLLPSAKRLNSLRLSTTAGATSPKMRSNAMNSKPLLSDAEYEALPISVQRKYFSSLERLRIAENSAVQQPRRNNFQRQSHHSPLLRSTFSATTGLQRSGTRARRRLRKQQSIRQEYNISQAEAQWFLSLPDKVRRRHFSREEQVLLAGRCETYILDPADEQFYTPDQYPVQEYHPEEDAVEFFEEASTPTRGRSRRRLTSRDSVLDHSQDESHKFDEETFIHFDEMPPPDALRGHRSRRSSFRRTLSLTAIPFGRHSTSSAPTSAPPFFSSSQPSWRPRAASNSGPRYSSEPAVPIFDPEAKHYQDPEARMKLRLYLASPQKFDEAIEFGFPSTTGTNNPTTVDPPKEGTESRKISHDLQTFLRDDRVSFLEDNDENEPPETDDESMGELESPVTPSDAGAPFRYHPTRLPSSNFSSLDSAGLPSIHPMHSRSKTQDLYAHAMTGNREMTLRMTLTRPDLRADEDTLYGWQSHKGSKDDPLALEELNLTDDMTGMRGPFAIKSGNNKGLVSRFLRKVKTLQKA</sequence>
<feature type="compositionally biased region" description="Polar residues" evidence="1">
    <location>
        <begin position="111"/>
        <end position="125"/>
    </location>
</feature>
<feature type="region of interest" description="Disordered" evidence="1">
    <location>
        <begin position="91"/>
        <end position="134"/>
    </location>
</feature>
<evidence type="ECO:0000313" key="3">
    <source>
        <dbReference type="Proteomes" id="UP000250266"/>
    </source>
</evidence>
<feature type="region of interest" description="Disordered" evidence="1">
    <location>
        <begin position="209"/>
        <end position="237"/>
    </location>
</feature>
<dbReference type="EMBL" id="KV745259">
    <property type="protein sequence ID" value="OCK75934.1"/>
    <property type="molecule type" value="Genomic_DNA"/>
</dbReference>
<organism evidence="2 3">
    <name type="scientific">Lepidopterella palustris CBS 459.81</name>
    <dbReference type="NCBI Taxonomy" id="1314670"/>
    <lineage>
        <taxon>Eukaryota</taxon>
        <taxon>Fungi</taxon>
        <taxon>Dikarya</taxon>
        <taxon>Ascomycota</taxon>
        <taxon>Pezizomycotina</taxon>
        <taxon>Dothideomycetes</taxon>
        <taxon>Pleosporomycetidae</taxon>
        <taxon>Mytilinidiales</taxon>
        <taxon>Argynnaceae</taxon>
        <taxon>Lepidopterella</taxon>
    </lineage>
</organism>
<feature type="compositionally biased region" description="Acidic residues" evidence="1">
    <location>
        <begin position="398"/>
        <end position="414"/>
    </location>
</feature>
<dbReference type="OrthoDB" id="5380370at2759"/>
<feature type="compositionally biased region" description="Low complexity" evidence="1">
    <location>
        <begin position="283"/>
        <end position="301"/>
    </location>
</feature>
<feature type="compositionally biased region" description="Basic and acidic residues" evidence="1">
    <location>
        <begin position="225"/>
        <end position="237"/>
    </location>
</feature>
<keyword evidence="3" id="KW-1185">Reference proteome</keyword>
<evidence type="ECO:0000256" key="1">
    <source>
        <dbReference type="SAM" id="MobiDB-lite"/>
    </source>
</evidence>
<feature type="compositionally biased region" description="Polar residues" evidence="1">
    <location>
        <begin position="91"/>
        <end position="103"/>
    </location>
</feature>
<proteinExistence type="predicted"/>
<accession>A0A8E2JBI3</accession>
<name>A0A8E2JBI3_9PEZI</name>
<gene>
    <name evidence="2" type="ORF">K432DRAFT_361228</name>
</gene>
<feature type="compositionally biased region" description="Polar residues" evidence="1">
    <location>
        <begin position="358"/>
        <end position="368"/>
    </location>
</feature>
<feature type="region of interest" description="Disordered" evidence="1">
    <location>
        <begin position="279"/>
        <end position="318"/>
    </location>
</feature>
<dbReference type="AlphaFoldDB" id="A0A8E2JBI3"/>
<dbReference type="Proteomes" id="UP000250266">
    <property type="component" value="Unassembled WGS sequence"/>
</dbReference>